<protein>
    <submittedName>
        <fullName evidence="1">DUF3168 domain-containing protein</fullName>
    </submittedName>
</protein>
<comment type="caution">
    <text evidence="1">The sequence shown here is derived from an EMBL/GenBank/DDBJ whole genome shotgun (WGS) entry which is preliminary data.</text>
</comment>
<dbReference type="Gene3D" id="3.30.2000.30">
    <property type="match status" value="1"/>
</dbReference>
<sequence>MAVSKSSLSAGEIIRAALTESEEVASRARKVYPVVEDTAELPYIVYRRASLEKGLVKNQRGNDTVTIEIQCYTADYTEGVELAEAVRDALDGVQIEHEGLIMRACDLADSAEDWIADAYVQSLVFNCKM</sequence>
<gene>
    <name evidence="1" type="ORF">E5356_05235</name>
</gene>
<organism evidence="1 2">
    <name type="scientific">Bacteroides acidifaciens</name>
    <dbReference type="NCBI Taxonomy" id="85831"/>
    <lineage>
        <taxon>Bacteria</taxon>
        <taxon>Pseudomonadati</taxon>
        <taxon>Bacteroidota</taxon>
        <taxon>Bacteroidia</taxon>
        <taxon>Bacteroidales</taxon>
        <taxon>Bacteroidaceae</taxon>
        <taxon>Bacteroides</taxon>
    </lineage>
</organism>
<dbReference type="InterPro" id="IPR053745">
    <property type="entry name" value="Viral_Tail_Comp_sf"/>
</dbReference>
<name>A0A4S2B0Z6_9BACE</name>
<evidence type="ECO:0000313" key="1">
    <source>
        <dbReference type="EMBL" id="TGY07132.1"/>
    </source>
</evidence>
<dbReference type="Proteomes" id="UP000305751">
    <property type="component" value="Unassembled WGS sequence"/>
</dbReference>
<dbReference type="EMBL" id="SRZA01000008">
    <property type="protein sequence ID" value="TGY07132.1"/>
    <property type="molecule type" value="Genomic_DNA"/>
</dbReference>
<proteinExistence type="predicted"/>
<evidence type="ECO:0000313" key="2">
    <source>
        <dbReference type="Proteomes" id="UP000305751"/>
    </source>
</evidence>
<dbReference type="RefSeq" id="WP_136013802.1">
    <property type="nucleotide sequence ID" value="NZ_SRZA01000008.1"/>
</dbReference>
<dbReference type="InterPro" id="IPR021508">
    <property type="entry name" value="Gp17-like"/>
</dbReference>
<accession>A0A4S2B0Z6</accession>
<reference evidence="1 2" key="1">
    <citation type="submission" date="2019-04" db="EMBL/GenBank/DDBJ databases">
        <title>Microbes associate with the intestines of laboratory mice.</title>
        <authorList>
            <person name="Navarre W."/>
            <person name="Wong E."/>
            <person name="Huang K."/>
            <person name="Tropini C."/>
            <person name="Ng K."/>
            <person name="Yu B."/>
        </authorList>
    </citation>
    <scope>NUCLEOTIDE SEQUENCE [LARGE SCALE GENOMIC DNA]</scope>
    <source>
        <strain evidence="1 2">NM70_E10</strain>
    </source>
</reference>
<dbReference type="Pfam" id="PF11367">
    <property type="entry name" value="Tail_completion_gp17"/>
    <property type="match status" value="1"/>
</dbReference>
<dbReference type="AlphaFoldDB" id="A0A4S2B0Z6"/>
<keyword evidence="2" id="KW-1185">Reference proteome</keyword>